<organism evidence="3 4">
    <name type="scientific">Mucor flavus</name>
    <dbReference type="NCBI Taxonomy" id="439312"/>
    <lineage>
        <taxon>Eukaryota</taxon>
        <taxon>Fungi</taxon>
        <taxon>Fungi incertae sedis</taxon>
        <taxon>Mucoromycota</taxon>
        <taxon>Mucoromycotina</taxon>
        <taxon>Mucoromycetes</taxon>
        <taxon>Mucorales</taxon>
        <taxon>Mucorineae</taxon>
        <taxon>Mucoraceae</taxon>
        <taxon>Mucor</taxon>
    </lineage>
</organism>
<name>A0ABP9ZEL6_9FUNG</name>
<keyword evidence="4" id="KW-1185">Reference proteome</keyword>
<evidence type="ECO:0000259" key="2">
    <source>
        <dbReference type="Pfam" id="PF21294"/>
    </source>
</evidence>
<gene>
    <name evidence="3" type="ORF">MFLAVUS_011112</name>
</gene>
<evidence type="ECO:0000313" key="3">
    <source>
        <dbReference type="EMBL" id="GAA5817564.1"/>
    </source>
</evidence>
<dbReference type="Proteomes" id="UP001473302">
    <property type="component" value="Unassembled WGS sequence"/>
</dbReference>
<dbReference type="Pfam" id="PF21294">
    <property type="entry name" value="Polysacc_lyase_14"/>
    <property type="match status" value="1"/>
</dbReference>
<evidence type="ECO:0000313" key="4">
    <source>
        <dbReference type="Proteomes" id="UP001473302"/>
    </source>
</evidence>
<dbReference type="PANTHER" id="PTHR40124:SF1">
    <property type="entry name" value="DISAGGREGATASE RELATED REPEAT PROTEIN"/>
    <property type="match status" value="1"/>
</dbReference>
<feature type="domain" description="Polysaccharide lyase 14" evidence="2">
    <location>
        <begin position="87"/>
        <end position="302"/>
    </location>
</feature>
<proteinExistence type="predicted"/>
<dbReference type="Gene3D" id="2.60.120.200">
    <property type="match status" value="1"/>
</dbReference>
<comment type="caution">
    <text evidence="3">The sequence shown here is derived from an EMBL/GenBank/DDBJ whole genome shotgun (WGS) entry which is preliminary data.</text>
</comment>
<reference evidence="3 4" key="1">
    <citation type="submission" date="2024-04" db="EMBL/GenBank/DDBJ databases">
        <title>genome sequences of Mucor flavus KT1a and Helicostylum pulchrum KT1b strains isolated from the surface of a dry-aged beef.</title>
        <authorList>
            <person name="Toyotome T."/>
            <person name="Hosono M."/>
            <person name="Torimaru M."/>
            <person name="Fukuda K."/>
            <person name="Mikami N."/>
        </authorList>
    </citation>
    <scope>NUCLEOTIDE SEQUENCE [LARGE SCALE GENOMIC DNA]</scope>
    <source>
        <strain evidence="3 4">KT1a</strain>
    </source>
</reference>
<protein>
    <recommendedName>
        <fullName evidence="2">Polysaccharide lyase 14 domain-containing protein</fullName>
    </recommendedName>
</protein>
<evidence type="ECO:0000256" key="1">
    <source>
        <dbReference type="SAM" id="SignalP"/>
    </source>
</evidence>
<dbReference type="PANTHER" id="PTHR40124">
    <property type="match status" value="1"/>
</dbReference>
<feature type="chain" id="PRO_5045786660" description="Polysaccharide lyase 14 domain-containing protein" evidence="1">
    <location>
        <begin position="20"/>
        <end position="341"/>
    </location>
</feature>
<feature type="signal peptide" evidence="1">
    <location>
        <begin position="1"/>
        <end position="19"/>
    </location>
</feature>
<dbReference type="EMBL" id="BAABUK010000044">
    <property type="protein sequence ID" value="GAA5817564.1"/>
    <property type="molecule type" value="Genomic_DNA"/>
</dbReference>
<accession>A0ABP9ZEL6</accession>
<dbReference type="InterPro" id="IPR048958">
    <property type="entry name" value="Polysacc_lyase_14"/>
</dbReference>
<keyword evidence="1" id="KW-0732">Signal</keyword>
<sequence length="341" mass="36883">MATRSSLIVTILGLEALLSIETQHKKPFVQADNPNASSLGLNATWTAPMPSTPVSSAYDYIVSNWYSSQGFYGTSNIEFVQDPITANNSSNTVLQVKYPAGSYAPVATKNGNTGVKGGTEFYTDPYPGVSYNTALLSYDIAFDASFDWVKGGKLPGLYGGPLGEGCSGGEKANGNNCFSVRLMWRKNGAGEAYAYIPTSERLCSTKQVTCNSDYGTSFSRGIIRFKKQQWTHLDMFIRLNTGSESNGILQVWQDGSLKINQRHILFRANDSVGISNTMFSTFFGGGSVDYATPIDTSTYFKNYVLSVGDTPNPPPDDGSTDSSSSASTFTLTISYLSTRIK</sequence>